<evidence type="ECO:0000313" key="2">
    <source>
        <dbReference type="Proteomes" id="UP000602087"/>
    </source>
</evidence>
<evidence type="ECO:0000313" key="1">
    <source>
        <dbReference type="EMBL" id="MBI9115081.1"/>
    </source>
</evidence>
<dbReference type="Pfam" id="PF13646">
    <property type="entry name" value="HEAT_2"/>
    <property type="match status" value="2"/>
</dbReference>
<gene>
    <name evidence="1" type="ORF">JAV76_08670</name>
</gene>
<keyword evidence="2" id="KW-1185">Reference proteome</keyword>
<reference evidence="1" key="1">
    <citation type="submission" date="2020-12" db="EMBL/GenBank/DDBJ databases">
        <title>Sanguibacter suaedae sp. nov., isolated from Suaeda aralocaspica.</title>
        <authorList>
            <person name="Ma Q."/>
        </authorList>
    </citation>
    <scope>NUCLEOTIDE SEQUENCE</scope>
    <source>
        <strain evidence="1">YZGR15</strain>
    </source>
</reference>
<sequence length="333" mass="34703">MLVLSWTVLVWTLTVLCALCVALLLATVAVRVGRGVLARRREALVAQVRPLVLEVLTAEDDEVAPACEKVAAVPEPLWPTAERYVLAAFDSVRGEVRDALVQVLLDRGTLARAVAATTARSAVRRARAAEVVGLVGHVDGRRSIVRLLSDPSVEVRTVAARALGQLGDPHVAALLLGALRPGSDVPASIVGTALIGIGEADTTALEPALEGALADRDEIVRLTAVAVAAELLVLPTARYVGERVLHDPSPAVRVQAARALARLGGAWAVPTLASATAPTEDPGVRLAAARTLLDMGTPTALDHLAPLRDDLDPDLRRLALEAGPTLTTEGAGP</sequence>
<proteinExistence type="predicted"/>
<organism evidence="1 2">
    <name type="scientific">Sanguibacter suaedae</name>
    <dbReference type="NCBI Taxonomy" id="2795737"/>
    <lineage>
        <taxon>Bacteria</taxon>
        <taxon>Bacillati</taxon>
        <taxon>Actinomycetota</taxon>
        <taxon>Actinomycetes</taxon>
        <taxon>Micrococcales</taxon>
        <taxon>Sanguibacteraceae</taxon>
        <taxon>Sanguibacter</taxon>
    </lineage>
</organism>
<dbReference type="AlphaFoldDB" id="A0A934I6E0"/>
<dbReference type="InterPro" id="IPR004155">
    <property type="entry name" value="PBS_lyase_HEAT"/>
</dbReference>
<dbReference type="InterPro" id="IPR016024">
    <property type="entry name" value="ARM-type_fold"/>
</dbReference>
<protein>
    <submittedName>
        <fullName evidence="1">HEAT repeat domain-containing protein</fullName>
    </submittedName>
</protein>
<dbReference type="Gene3D" id="1.25.10.10">
    <property type="entry name" value="Leucine-rich Repeat Variant"/>
    <property type="match status" value="2"/>
</dbReference>
<dbReference type="PANTHER" id="PTHR12697">
    <property type="entry name" value="PBS LYASE HEAT-LIKE PROTEIN"/>
    <property type="match status" value="1"/>
</dbReference>
<dbReference type="SUPFAM" id="SSF48371">
    <property type="entry name" value="ARM repeat"/>
    <property type="match status" value="1"/>
</dbReference>
<dbReference type="EMBL" id="JAEINH010000006">
    <property type="protein sequence ID" value="MBI9115081.1"/>
    <property type="molecule type" value="Genomic_DNA"/>
</dbReference>
<dbReference type="SMART" id="SM00567">
    <property type="entry name" value="EZ_HEAT"/>
    <property type="match status" value="4"/>
</dbReference>
<comment type="caution">
    <text evidence="1">The sequence shown here is derived from an EMBL/GenBank/DDBJ whole genome shotgun (WGS) entry which is preliminary data.</text>
</comment>
<dbReference type="RefSeq" id="WP_198733648.1">
    <property type="nucleotide sequence ID" value="NZ_JAEINH010000006.1"/>
</dbReference>
<dbReference type="GO" id="GO:0016491">
    <property type="term" value="F:oxidoreductase activity"/>
    <property type="evidence" value="ECO:0007669"/>
    <property type="project" value="TreeGrafter"/>
</dbReference>
<dbReference type="InterPro" id="IPR011989">
    <property type="entry name" value="ARM-like"/>
</dbReference>
<dbReference type="PANTHER" id="PTHR12697:SF5">
    <property type="entry name" value="DEOXYHYPUSINE HYDROXYLASE"/>
    <property type="match status" value="1"/>
</dbReference>
<name>A0A934I6E0_9MICO</name>
<dbReference type="Proteomes" id="UP000602087">
    <property type="component" value="Unassembled WGS sequence"/>
</dbReference>
<accession>A0A934I6E0</accession>